<reference evidence="5 6" key="1">
    <citation type="submission" date="2013-11" db="EMBL/GenBank/DDBJ databases">
        <title>Genome sequencing of Stegodyphus mimosarum.</title>
        <authorList>
            <person name="Bechsgaard J."/>
        </authorList>
    </citation>
    <scope>NUCLEOTIDE SEQUENCE [LARGE SCALE GENOMIC DNA]</scope>
</reference>
<dbReference type="EMBL" id="KK117413">
    <property type="protein sequence ID" value="KFM70409.1"/>
    <property type="molecule type" value="Genomic_DNA"/>
</dbReference>
<protein>
    <recommendedName>
        <fullName evidence="4">Sushi domain-containing protein</fullName>
    </recommendedName>
</protein>
<feature type="compositionally biased region" description="Acidic residues" evidence="3">
    <location>
        <begin position="18"/>
        <end position="27"/>
    </location>
</feature>
<keyword evidence="2" id="KW-0768">Sushi</keyword>
<evidence type="ECO:0000256" key="2">
    <source>
        <dbReference type="PROSITE-ProRule" id="PRU00302"/>
    </source>
</evidence>
<accession>A0A087TZ70</accession>
<dbReference type="Proteomes" id="UP000054359">
    <property type="component" value="Unassembled WGS sequence"/>
</dbReference>
<organism evidence="5 6">
    <name type="scientific">Stegodyphus mimosarum</name>
    <name type="common">African social velvet spider</name>
    <dbReference type="NCBI Taxonomy" id="407821"/>
    <lineage>
        <taxon>Eukaryota</taxon>
        <taxon>Metazoa</taxon>
        <taxon>Ecdysozoa</taxon>
        <taxon>Arthropoda</taxon>
        <taxon>Chelicerata</taxon>
        <taxon>Arachnida</taxon>
        <taxon>Araneae</taxon>
        <taxon>Araneomorphae</taxon>
        <taxon>Entelegynae</taxon>
        <taxon>Eresoidea</taxon>
        <taxon>Eresidae</taxon>
        <taxon>Stegodyphus</taxon>
    </lineage>
</organism>
<feature type="region of interest" description="Disordered" evidence="3">
    <location>
        <begin position="1"/>
        <end position="112"/>
    </location>
</feature>
<dbReference type="SUPFAM" id="SSF57535">
    <property type="entry name" value="Complement control module/SCR domain"/>
    <property type="match status" value="1"/>
</dbReference>
<evidence type="ECO:0000256" key="1">
    <source>
        <dbReference type="ARBA" id="ARBA00023157"/>
    </source>
</evidence>
<feature type="domain" description="Sushi" evidence="4">
    <location>
        <begin position="175"/>
        <end position="241"/>
    </location>
</feature>
<evidence type="ECO:0000256" key="3">
    <source>
        <dbReference type="SAM" id="MobiDB-lite"/>
    </source>
</evidence>
<proteinExistence type="predicted"/>
<dbReference type="AlphaFoldDB" id="A0A087TZ70"/>
<comment type="caution">
    <text evidence="2">Lacks conserved residue(s) required for the propagation of feature annotation.</text>
</comment>
<dbReference type="SMART" id="SM00032">
    <property type="entry name" value="CCP"/>
    <property type="match status" value="2"/>
</dbReference>
<gene>
    <name evidence="5" type="ORF">X975_13306</name>
</gene>
<dbReference type="Pfam" id="PF00084">
    <property type="entry name" value="Sushi"/>
    <property type="match status" value="1"/>
</dbReference>
<keyword evidence="1" id="KW-1015">Disulfide bond</keyword>
<dbReference type="PROSITE" id="PS50923">
    <property type="entry name" value="SUSHI"/>
    <property type="match status" value="1"/>
</dbReference>
<dbReference type="OrthoDB" id="6434308at2759"/>
<feature type="non-terminal residue" evidence="5">
    <location>
        <position position="263"/>
    </location>
</feature>
<feature type="compositionally biased region" description="Basic and acidic residues" evidence="3">
    <location>
        <begin position="80"/>
        <end position="109"/>
    </location>
</feature>
<dbReference type="InterPro" id="IPR000436">
    <property type="entry name" value="Sushi_SCR_CCP_dom"/>
</dbReference>
<feature type="compositionally biased region" description="Basic and acidic residues" evidence="3">
    <location>
        <begin position="54"/>
        <end position="63"/>
    </location>
</feature>
<dbReference type="InterPro" id="IPR035976">
    <property type="entry name" value="Sushi/SCR/CCP_sf"/>
</dbReference>
<evidence type="ECO:0000313" key="5">
    <source>
        <dbReference type="EMBL" id="KFM70409.1"/>
    </source>
</evidence>
<name>A0A087TZ70_STEMI</name>
<sequence length="263" mass="30480">MESSSYPIHLRIPRNAVDDDDDLDDDSLLASYEDYGADKSEEDEHMSSFRQPIRHYEWPRETENYEITPSSISRRKFKKRADPDHHHLMHPDSHDHPSDEAQDAEENKHLRSGRHSFQSICRLPSRMRTNEILCKIYPSSVTCISYCVFGYTFTEGIKRTSSCSSSDNRWSKPFEECEPFVDCTLELQTPGKLSCVTNKLKVGTKCEIECESYEDRDKTSVQTYECLIDGRWMPKEPFCAVPEGITLVDAPVRKVHKNINYPK</sequence>
<evidence type="ECO:0000259" key="4">
    <source>
        <dbReference type="PROSITE" id="PS50923"/>
    </source>
</evidence>
<evidence type="ECO:0000313" key="6">
    <source>
        <dbReference type="Proteomes" id="UP000054359"/>
    </source>
</evidence>
<dbReference type="CDD" id="cd00033">
    <property type="entry name" value="CCP"/>
    <property type="match status" value="1"/>
</dbReference>
<keyword evidence="6" id="KW-1185">Reference proteome</keyword>